<sequence>MCTNWFLPRIGSTSWVYKITQFLLDRLNLDELCLLASVCKVTYKVVNLDFKNLCRAFETVRLKGNTWVHSLRKRRNDICPPKDWHSKAGKICFHSRSTNCIVSASMDLNEMEKSTIFPTKERLIVVRLRLSDDGRLLMLAEAYCYGSTRFVVYDLETEKILRKFITRGNFFGFALGFMTSTGARFMTSTPVWSMSAADLGRRHYIATTCEGGIYLYECYDRKSYLFSQPPALTLQFMVVAPREHIIMRTLDGYRIQDIPTQENIFEFSFTAEFFFDLRLMDPCTIYMGKTNIFLCYDTVKSKWELKKLSRYSTIYKCCKELAKPSCKTGKNFIPLFLGKDFRTAEPQELPLQDYFFDFLQKRAKRRKLCQIL</sequence>
<reference evidence="1" key="1">
    <citation type="submission" date="2020-09" db="EMBL/GenBank/DDBJ databases">
        <authorList>
            <person name="Kikuchi T."/>
        </authorList>
    </citation>
    <scope>NUCLEOTIDE SEQUENCE</scope>
    <source>
        <strain evidence="1">Ka4C1</strain>
    </source>
</reference>
<keyword evidence="2" id="KW-1185">Reference proteome</keyword>
<protein>
    <submittedName>
        <fullName evidence="1">(pine wood nematode) hypothetical protein</fullName>
    </submittedName>
</protein>
<dbReference type="EMBL" id="CAJFCV020000006">
    <property type="protein sequence ID" value="CAG9132257.1"/>
    <property type="molecule type" value="Genomic_DNA"/>
</dbReference>
<gene>
    <name evidence="1" type="ORF">BXYJ_LOCUS15811</name>
</gene>
<dbReference type="AlphaFoldDB" id="A0A7I8XA36"/>
<organism evidence="1 2">
    <name type="scientific">Bursaphelenchus xylophilus</name>
    <name type="common">Pinewood nematode worm</name>
    <name type="synonym">Aphelenchoides xylophilus</name>
    <dbReference type="NCBI Taxonomy" id="6326"/>
    <lineage>
        <taxon>Eukaryota</taxon>
        <taxon>Metazoa</taxon>
        <taxon>Ecdysozoa</taxon>
        <taxon>Nematoda</taxon>
        <taxon>Chromadorea</taxon>
        <taxon>Rhabditida</taxon>
        <taxon>Tylenchina</taxon>
        <taxon>Tylenchomorpha</taxon>
        <taxon>Aphelenchoidea</taxon>
        <taxon>Aphelenchoididae</taxon>
        <taxon>Bursaphelenchus</taxon>
    </lineage>
</organism>
<dbReference type="EMBL" id="CAJFDI010000006">
    <property type="protein sequence ID" value="CAD5235720.1"/>
    <property type="molecule type" value="Genomic_DNA"/>
</dbReference>
<accession>A0A7I8XA36</accession>
<dbReference type="Proteomes" id="UP000582659">
    <property type="component" value="Unassembled WGS sequence"/>
</dbReference>
<evidence type="ECO:0000313" key="2">
    <source>
        <dbReference type="Proteomes" id="UP000659654"/>
    </source>
</evidence>
<comment type="caution">
    <text evidence="1">The sequence shown here is derived from an EMBL/GenBank/DDBJ whole genome shotgun (WGS) entry which is preliminary data.</text>
</comment>
<name>A0A7I8XA36_BURXY</name>
<dbReference type="Proteomes" id="UP000659654">
    <property type="component" value="Unassembled WGS sequence"/>
</dbReference>
<proteinExistence type="predicted"/>
<evidence type="ECO:0000313" key="1">
    <source>
        <dbReference type="EMBL" id="CAD5235720.1"/>
    </source>
</evidence>